<dbReference type="AlphaFoldDB" id="A0A430FK60"/>
<evidence type="ECO:0000313" key="2">
    <source>
        <dbReference type="EMBL" id="RSX53226.1"/>
    </source>
</evidence>
<feature type="region of interest" description="Disordered" evidence="1">
    <location>
        <begin position="1"/>
        <end position="39"/>
    </location>
</feature>
<name>A0A430FK60_9BIFI</name>
<reference evidence="2 3" key="1">
    <citation type="submission" date="2018-09" db="EMBL/GenBank/DDBJ databases">
        <title>Characterization of the phylogenetic diversity of five novel species belonging to the genus Bifidobacterium.</title>
        <authorList>
            <person name="Lugli G.A."/>
            <person name="Duranti S."/>
            <person name="Milani C."/>
        </authorList>
    </citation>
    <scope>NUCLEOTIDE SEQUENCE [LARGE SCALE GENOMIC DNA]</scope>
    <source>
        <strain evidence="2 3">2034B</strain>
    </source>
</reference>
<feature type="compositionally biased region" description="Basic and acidic residues" evidence="1">
    <location>
        <begin position="1"/>
        <end position="16"/>
    </location>
</feature>
<protein>
    <submittedName>
        <fullName evidence="2">Uncharacterized protein</fullName>
    </submittedName>
</protein>
<dbReference type="RefSeq" id="WP_125980866.1">
    <property type="nucleotide sequence ID" value="NZ_QXGL01000003.1"/>
</dbReference>
<evidence type="ECO:0000313" key="3">
    <source>
        <dbReference type="Proteomes" id="UP000287533"/>
    </source>
</evidence>
<sequence>MVNDVSEHTNTSHDSSHTQSSTQHGDVTQRFPQLANIDSTDDAQRIEIFKSVLDQLNHELDTIK</sequence>
<gene>
    <name evidence="2" type="ORF">D2E25_1199</name>
</gene>
<dbReference type="EMBL" id="QXGL01000003">
    <property type="protein sequence ID" value="RSX53226.1"/>
    <property type="molecule type" value="Genomic_DNA"/>
</dbReference>
<comment type="caution">
    <text evidence="2">The sequence shown here is derived from an EMBL/GenBank/DDBJ whole genome shotgun (WGS) entry which is preliminary data.</text>
</comment>
<evidence type="ECO:0000256" key="1">
    <source>
        <dbReference type="SAM" id="MobiDB-lite"/>
    </source>
</evidence>
<organism evidence="2 3">
    <name type="scientific">Bifidobacterium goeldii</name>
    <dbReference type="NCBI Taxonomy" id="2306975"/>
    <lineage>
        <taxon>Bacteria</taxon>
        <taxon>Bacillati</taxon>
        <taxon>Actinomycetota</taxon>
        <taxon>Actinomycetes</taxon>
        <taxon>Bifidobacteriales</taxon>
        <taxon>Bifidobacteriaceae</taxon>
        <taxon>Bifidobacterium</taxon>
    </lineage>
</organism>
<proteinExistence type="predicted"/>
<keyword evidence="3" id="KW-1185">Reference proteome</keyword>
<dbReference type="Proteomes" id="UP000287533">
    <property type="component" value="Unassembled WGS sequence"/>
</dbReference>
<accession>A0A430FK60</accession>